<sequence>MTSPNTVPVWPAALKDETPLPYSAWRVLNLVDGDRSIQQIARELNQNTEQVVEALAQAQAWTHRAVQREQEVTEAMISTVSQCLMSVVGPMGEFIVDDALDDAGPQATLSQVLAQIAPQLSEAHLHAFVRQLRAKGLA</sequence>
<evidence type="ECO:0000313" key="3">
    <source>
        <dbReference type="Proteomes" id="UP001458946"/>
    </source>
</evidence>
<protein>
    <recommendedName>
        <fullName evidence="1">DUF8082 domain-containing protein</fullName>
    </recommendedName>
</protein>
<keyword evidence="3" id="KW-1185">Reference proteome</keyword>
<comment type="caution">
    <text evidence="2">The sequence shown here is derived from an EMBL/GenBank/DDBJ whole genome shotgun (WGS) entry which is preliminary data.</text>
</comment>
<dbReference type="Proteomes" id="UP001458946">
    <property type="component" value="Unassembled WGS sequence"/>
</dbReference>
<organism evidence="2 3">
    <name type="scientific">Deinococcus xinjiangensis</name>
    <dbReference type="NCBI Taxonomy" id="457454"/>
    <lineage>
        <taxon>Bacteria</taxon>
        <taxon>Thermotogati</taxon>
        <taxon>Deinococcota</taxon>
        <taxon>Deinococci</taxon>
        <taxon>Deinococcales</taxon>
        <taxon>Deinococcaceae</taxon>
        <taxon>Deinococcus</taxon>
    </lineage>
</organism>
<evidence type="ECO:0000259" key="1">
    <source>
        <dbReference type="Pfam" id="PF26309"/>
    </source>
</evidence>
<name>A0ABP9V5P3_9DEIO</name>
<dbReference type="EMBL" id="BAABRN010000002">
    <property type="protein sequence ID" value="GAA5500608.1"/>
    <property type="molecule type" value="Genomic_DNA"/>
</dbReference>
<proteinExistence type="predicted"/>
<reference evidence="2 3" key="1">
    <citation type="submission" date="2024-02" db="EMBL/GenBank/DDBJ databases">
        <title>Deinococcus xinjiangensis NBRC 107630.</title>
        <authorList>
            <person name="Ichikawa N."/>
            <person name="Katano-Makiyama Y."/>
            <person name="Hidaka K."/>
        </authorList>
    </citation>
    <scope>NUCLEOTIDE SEQUENCE [LARGE SCALE GENOMIC DNA]</scope>
    <source>
        <strain evidence="2 3">NBRC 107630</strain>
    </source>
</reference>
<evidence type="ECO:0000313" key="2">
    <source>
        <dbReference type="EMBL" id="GAA5500608.1"/>
    </source>
</evidence>
<dbReference type="RefSeq" id="WP_353540588.1">
    <property type="nucleotide sequence ID" value="NZ_BAABRN010000002.1"/>
</dbReference>
<feature type="domain" description="DUF8082" evidence="1">
    <location>
        <begin position="77"/>
        <end position="133"/>
    </location>
</feature>
<dbReference type="Pfam" id="PF26309">
    <property type="entry name" value="DUF8082"/>
    <property type="match status" value="1"/>
</dbReference>
<dbReference type="InterPro" id="IPR058395">
    <property type="entry name" value="DUF8082"/>
</dbReference>
<accession>A0ABP9V5P3</accession>
<gene>
    <name evidence="2" type="ORF">Dxin01_00330</name>
</gene>